<evidence type="ECO:0000256" key="7">
    <source>
        <dbReference type="ARBA" id="ARBA00022694"/>
    </source>
</evidence>
<evidence type="ECO:0000313" key="10">
    <source>
        <dbReference type="EMBL" id="CDH49074.1"/>
    </source>
</evidence>
<name>A0A068SGA7_9FUNG</name>
<dbReference type="GO" id="GO:0002098">
    <property type="term" value="P:tRNA wobble uridine modification"/>
    <property type="evidence" value="ECO:0007669"/>
    <property type="project" value="InterPro"/>
</dbReference>
<gene>
    <name evidence="10" type="ORF">LCOR_00836.1</name>
    <name evidence="11" type="ORF">LCOR_12169.1</name>
</gene>
<protein>
    <recommendedName>
        <fullName evidence="5">Elongator complex protein 5</fullName>
    </recommendedName>
</protein>
<accession>A0A068SGA7</accession>
<evidence type="ECO:0000256" key="9">
    <source>
        <dbReference type="SAM" id="MobiDB-lite"/>
    </source>
</evidence>
<dbReference type="AlphaFoldDB" id="A0A068SGA7"/>
<dbReference type="VEuPathDB" id="FungiDB:LCOR_12169.1"/>
<comment type="subcellular location">
    <subcellularLocation>
        <location evidence="2">Cytoplasm</location>
    </subcellularLocation>
    <subcellularLocation>
        <location evidence="1">Nucleus</location>
    </subcellularLocation>
</comment>
<dbReference type="GO" id="GO:0005634">
    <property type="term" value="C:nucleus"/>
    <property type="evidence" value="ECO:0007669"/>
    <property type="project" value="UniProtKB-SubCell"/>
</dbReference>
<keyword evidence="12" id="KW-1185">Reference proteome</keyword>
<dbReference type="EMBL" id="CBTN010000002">
    <property type="protein sequence ID" value="CDH49074.1"/>
    <property type="molecule type" value="Genomic_DNA"/>
</dbReference>
<evidence type="ECO:0000256" key="2">
    <source>
        <dbReference type="ARBA" id="ARBA00004496"/>
    </source>
</evidence>
<evidence type="ECO:0000313" key="11">
    <source>
        <dbReference type="EMBL" id="CDH61393.1"/>
    </source>
</evidence>
<evidence type="ECO:0000256" key="5">
    <source>
        <dbReference type="ARBA" id="ARBA00020264"/>
    </source>
</evidence>
<dbReference type="VEuPathDB" id="FungiDB:LCOR_00836.1"/>
<evidence type="ECO:0000256" key="4">
    <source>
        <dbReference type="ARBA" id="ARBA00009567"/>
    </source>
</evidence>
<comment type="similarity">
    <text evidence="4">Belongs to the ELP5 family.</text>
</comment>
<dbReference type="InterPro" id="IPR019519">
    <property type="entry name" value="Elp5"/>
</dbReference>
<reference evidence="11 12" key="1">
    <citation type="submission" date="2013-08" db="EMBL/GenBank/DDBJ databases">
        <title>Gene expansion shapes genome architecture in the human pathogen Lichtheimia corymbifera: an evolutionary genomics analysis in the ancient terrestrial Mucorales (Mucoromycotina).</title>
        <authorList>
            <person name="Schwartze V.U."/>
            <person name="Winter S."/>
            <person name="Shelest E."/>
            <person name="Marcet-Houben M."/>
            <person name="Horn F."/>
            <person name="Wehner S."/>
            <person name="Hoffmann K."/>
            <person name="Riege K."/>
            <person name="Sammeth M."/>
            <person name="Nowrousian M."/>
            <person name="Valiante V."/>
            <person name="Linde J."/>
            <person name="Jacobsen I.D."/>
            <person name="Marz M."/>
            <person name="Brakhage A.A."/>
            <person name="Gabaldon T."/>
            <person name="Bocker S."/>
            <person name="Voigt K."/>
        </authorList>
    </citation>
    <scope>NUCLEOTIDE SEQUENCE [LARGE SCALE GENOMIC DNA]</scope>
    <source>
        <strain evidence="11">FSU 9682</strain>
        <strain evidence="12">JMRC:FSU:9682</strain>
    </source>
</reference>
<dbReference type="Gene3D" id="3.40.50.300">
    <property type="entry name" value="P-loop containing nucleotide triphosphate hydrolases"/>
    <property type="match status" value="1"/>
</dbReference>
<evidence type="ECO:0000256" key="3">
    <source>
        <dbReference type="ARBA" id="ARBA00005043"/>
    </source>
</evidence>
<proteinExistence type="inferred from homology"/>
<feature type="region of interest" description="Disordered" evidence="9">
    <location>
        <begin position="318"/>
        <end position="349"/>
    </location>
</feature>
<dbReference type="UniPathway" id="UPA00988"/>
<evidence type="ECO:0000256" key="1">
    <source>
        <dbReference type="ARBA" id="ARBA00004123"/>
    </source>
</evidence>
<dbReference type="InterPro" id="IPR027417">
    <property type="entry name" value="P-loop_NTPase"/>
</dbReference>
<dbReference type="STRING" id="1263082.A0A068SGA7"/>
<keyword evidence="7" id="KW-0819">tRNA processing</keyword>
<comment type="pathway">
    <text evidence="3">tRNA modification; 5-methoxycarbonylmethyl-2-thiouridine-tRNA biosynthesis.</text>
</comment>
<dbReference type="GO" id="GO:0033588">
    <property type="term" value="C:elongator holoenzyme complex"/>
    <property type="evidence" value="ECO:0007669"/>
    <property type="project" value="InterPro"/>
</dbReference>
<dbReference type="PANTHER" id="PTHR15641">
    <property type="entry name" value="ELONGATOR COMPLEX PROTEIN 5"/>
    <property type="match status" value="1"/>
</dbReference>
<dbReference type="Proteomes" id="UP000027586">
    <property type="component" value="Unassembled WGS sequence"/>
</dbReference>
<keyword evidence="8" id="KW-0539">Nucleus</keyword>
<organism evidence="11 12">
    <name type="scientific">Lichtheimia corymbifera JMRC:FSU:9682</name>
    <dbReference type="NCBI Taxonomy" id="1263082"/>
    <lineage>
        <taxon>Eukaryota</taxon>
        <taxon>Fungi</taxon>
        <taxon>Fungi incertae sedis</taxon>
        <taxon>Mucoromycota</taxon>
        <taxon>Mucoromycotina</taxon>
        <taxon>Mucoromycetes</taxon>
        <taxon>Mucorales</taxon>
        <taxon>Lichtheimiaceae</taxon>
        <taxon>Lichtheimia</taxon>
    </lineage>
</organism>
<sequence>MALCLNQLLDNKRSCPFILVNDSVQFSALPLLAEFAFSALRDDQPVVAILTETSPKDWIDRVAFTAKGHLKHMHIIDAYTDPFGWDKDTTESAPAGIGSIHTVRNLRQLGDALLAPIIQKTQHSAGCCIMIDSLHPLLLISRRQTYQLLKALESLTTDTVKLIAGYHGDIRLPSEAPPVIPTFDALNRLASVIISLEALPERKNDTQEALTGFAPKPTFSYMNTMSNRVDRGGLARIEWRKKSGKVQYATEGFYLGSKGLIIVAAPQLTGEEPEPEVDMDDSMAQPDPTANLSFNLSLTDNQRRAKDNVELPFMKVQQETTSTSGGHIYYQPDAGDDFDDEDPDDDLDI</sequence>
<dbReference type="EMBL" id="CBTN010000187">
    <property type="protein sequence ID" value="CDH61393.1"/>
    <property type="molecule type" value="Genomic_DNA"/>
</dbReference>
<evidence type="ECO:0000256" key="8">
    <source>
        <dbReference type="ARBA" id="ARBA00023242"/>
    </source>
</evidence>
<evidence type="ECO:0000256" key="6">
    <source>
        <dbReference type="ARBA" id="ARBA00022490"/>
    </source>
</evidence>
<dbReference type="CDD" id="cd19496">
    <property type="entry name" value="Elp5"/>
    <property type="match status" value="1"/>
</dbReference>
<dbReference type="OrthoDB" id="166907at2759"/>
<feature type="compositionally biased region" description="Acidic residues" evidence="9">
    <location>
        <begin position="334"/>
        <end position="349"/>
    </location>
</feature>
<keyword evidence="6" id="KW-0963">Cytoplasm</keyword>
<dbReference type="GO" id="GO:0000049">
    <property type="term" value="F:tRNA binding"/>
    <property type="evidence" value="ECO:0007669"/>
    <property type="project" value="TreeGrafter"/>
</dbReference>
<dbReference type="PANTHER" id="PTHR15641:SF1">
    <property type="entry name" value="ELONGATOR COMPLEX PROTEIN 5"/>
    <property type="match status" value="1"/>
</dbReference>
<evidence type="ECO:0000313" key="12">
    <source>
        <dbReference type="Proteomes" id="UP000027586"/>
    </source>
</evidence>
<dbReference type="Pfam" id="PF10483">
    <property type="entry name" value="Elong_Iki1"/>
    <property type="match status" value="1"/>
</dbReference>
<comment type="caution">
    <text evidence="11">The sequence shown here is derived from an EMBL/GenBank/DDBJ whole genome shotgun (WGS) entry which is preliminary data.</text>
</comment>
<dbReference type="GO" id="GO:0005829">
    <property type="term" value="C:cytosol"/>
    <property type="evidence" value="ECO:0007669"/>
    <property type="project" value="TreeGrafter"/>
</dbReference>